<dbReference type="Proteomes" id="UP000486903">
    <property type="component" value="Unassembled WGS sequence"/>
</dbReference>
<protein>
    <submittedName>
        <fullName evidence="1">Uncharacterized protein</fullName>
    </submittedName>
</protein>
<name>A0A6B4JKA8_CLOBO</name>
<comment type="caution">
    <text evidence="1">The sequence shown here is derived from an EMBL/GenBank/DDBJ whole genome shotgun (WGS) entry which is preliminary data.</text>
</comment>
<evidence type="ECO:0000313" key="2">
    <source>
        <dbReference type="Proteomes" id="UP000486903"/>
    </source>
</evidence>
<sequence length="114" mass="13796">MYLHKTIIDNQGVIIEKCVLFIDNKSHEFEITEDMKIVDRYTLDNELIKPKWDFDNKKWIESATEEEIQEWEELNKLNPKEPNEVEQLQKQLLETQNMVLELQYKLTNKDLDIK</sequence>
<dbReference type="EMBL" id="SXFB01000001">
    <property type="protein sequence ID" value="NFV25098.1"/>
    <property type="molecule type" value="Genomic_DNA"/>
</dbReference>
<gene>
    <name evidence="1" type="ORF">FDG31_02780</name>
</gene>
<accession>A0A6B4JKA8</accession>
<dbReference type="RefSeq" id="WP_003370656.1">
    <property type="nucleotide sequence ID" value="NZ_JACBBA010000001.1"/>
</dbReference>
<proteinExistence type="predicted"/>
<organism evidence="1 2">
    <name type="scientific">Clostridium botulinum</name>
    <dbReference type="NCBI Taxonomy" id="1491"/>
    <lineage>
        <taxon>Bacteria</taxon>
        <taxon>Bacillati</taxon>
        <taxon>Bacillota</taxon>
        <taxon>Clostridia</taxon>
        <taxon>Eubacteriales</taxon>
        <taxon>Clostridiaceae</taxon>
        <taxon>Clostridium</taxon>
    </lineage>
</organism>
<dbReference type="AlphaFoldDB" id="A0A6B4JKA8"/>
<reference evidence="1 2" key="1">
    <citation type="submission" date="2019-04" db="EMBL/GenBank/DDBJ databases">
        <title>Genome sequencing of Clostridium botulinum Groups I-IV and Clostridium butyricum.</title>
        <authorList>
            <person name="Brunt J."/>
            <person name="Van Vliet A.H.M."/>
            <person name="Stringer S.C."/>
            <person name="Carter A.T."/>
            <person name="Peck M.W."/>
        </authorList>
    </citation>
    <scope>NUCLEOTIDE SEQUENCE [LARGE SCALE GENOMIC DNA]</scope>
    <source>
        <strain evidence="1 2">BL81</strain>
    </source>
</reference>
<evidence type="ECO:0000313" key="1">
    <source>
        <dbReference type="EMBL" id="NFV25098.1"/>
    </source>
</evidence>